<dbReference type="eggNOG" id="ENOG5030YXE">
    <property type="taxonomic scope" value="Bacteria"/>
</dbReference>
<sequence>MNPGEISERLIQAAEIAIFSGGQVGPSHARSLNLGYAHSWADVNGWGKERLEEEARLLWERILRRPTPQQVSHAEEALGWLALVDKEQDRAALSAWVWAMANPNLHFKDWCFEKAGIHPETGRRRKDRALACIARKLLGRASQNNENAGFGVLPEEPEIEDTLDSLAVPVQETSSIVSWAADDAFSSFFSDRSADFSWARKRNERRRRRGLKQKEREVI</sequence>
<protein>
    <submittedName>
        <fullName evidence="1">Uncharacterized protein</fullName>
    </submittedName>
</protein>
<accession>Q11J22</accession>
<dbReference type="AlphaFoldDB" id="Q11J22"/>
<evidence type="ECO:0000313" key="1">
    <source>
        <dbReference type="EMBL" id="ABG62603.1"/>
    </source>
</evidence>
<dbReference type="HOGENOM" id="CLU_1259570_0_0_5"/>
<name>Q11J22_CHESB</name>
<dbReference type="STRING" id="266779.Meso_1207"/>
<dbReference type="EMBL" id="CP000390">
    <property type="protein sequence ID" value="ABG62603.1"/>
    <property type="molecule type" value="Genomic_DNA"/>
</dbReference>
<organism evidence="1">
    <name type="scientific">Chelativorans sp. (strain BNC1)</name>
    <dbReference type="NCBI Taxonomy" id="266779"/>
    <lineage>
        <taxon>Bacteria</taxon>
        <taxon>Pseudomonadati</taxon>
        <taxon>Pseudomonadota</taxon>
        <taxon>Alphaproteobacteria</taxon>
        <taxon>Hyphomicrobiales</taxon>
        <taxon>Phyllobacteriaceae</taxon>
        <taxon>Chelativorans</taxon>
    </lineage>
</organism>
<dbReference type="KEGG" id="mes:Meso_1207"/>
<gene>
    <name evidence="1" type="ordered locus">Meso_1207</name>
</gene>
<proteinExistence type="predicted"/>
<dbReference type="OrthoDB" id="8114021at2"/>
<reference evidence="1" key="1">
    <citation type="submission" date="2006-06" db="EMBL/GenBank/DDBJ databases">
        <title>Complete sequence of chromosome of Chelativorans sp. BNC1.</title>
        <authorList>
            <consortium name="US DOE Joint Genome Institute"/>
            <person name="Copeland A."/>
            <person name="Lucas S."/>
            <person name="Lapidus A."/>
            <person name="Barry K."/>
            <person name="Detter J.C."/>
            <person name="Glavina del Rio T."/>
            <person name="Hammon N."/>
            <person name="Israni S."/>
            <person name="Dalin E."/>
            <person name="Tice H."/>
            <person name="Pitluck S."/>
            <person name="Chertkov O."/>
            <person name="Brettin T."/>
            <person name="Bruce D."/>
            <person name="Han C."/>
            <person name="Tapia R."/>
            <person name="Gilna P."/>
            <person name="Schmutz J."/>
            <person name="Larimer F."/>
            <person name="Land M."/>
            <person name="Hauser L."/>
            <person name="Kyrpides N."/>
            <person name="Mikhailova N."/>
            <person name="Richardson P."/>
        </authorList>
    </citation>
    <scope>NUCLEOTIDE SEQUENCE</scope>
    <source>
        <strain evidence="1">BNC1</strain>
    </source>
</reference>